<dbReference type="Pfam" id="PF13519">
    <property type="entry name" value="VWA_2"/>
    <property type="match status" value="1"/>
</dbReference>
<feature type="chain" id="PRO_5022201258" description="VWFA domain-containing protein" evidence="1">
    <location>
        <begin position="29"/>
        <end position="496"/>
    </location>
</feature>
<dbReference type="Gene3D" id="3.40.50.410">
    <property type="entry name" value="von Willebrand factor, type A domain"/>
    <property type="match status" value="1"/>
</dbReference>
<dbReference type="PANTHER" id="PTHR10579">
    <property type="entry name" value="CALCIUM-ACTIVATED CHLORIDE CHANNEL REGULATOR"/>
    <property type="match status" value="1"/>
</dbReference>
<gene>
    <name evidence="3" type="ORF">Pla163_18470</name>
</gene>
<protein>
    <recommendedName>
        <fullName evidence="2">VWFA domain-containing protein</fullName>
    </recommendedName>
</protein>
<reference evidence="3 4" key="1">
    <citation type="submission" date="2019-02" db="EMBL/GenBank/DDBJ databases">
        <title>Deep-cultivation of Planctomycetes and their phenomic and genomic characterization uncovers novel biology.</title>
        <authorList>
            <person name="Wiegand S."/>
            <person name="Jogler M."/>
            <person name="Boedeker C."/>
            <person name="Pinto D."/>
            <person name="Vollmers J."/>
            <person name="Rivas-Marin E."/>
            <person name="Kohn T."/>
            <person name="Peeters S.H."/>
            <person name="Heuer A."/>
            <person name="Rast P."/>
            <person name="Oberbeckmann S."/>
            <person name="Bunk B."/>
            <person name="Jeske O."/>
            <person name="Meyerdierks A."/>
            <person name="Storesund J.E."/>
            <person name="Kallscheuer N."/>
            <person name="Luecker S."/>
            <person name="Lage O.M."/>
            <person name="Pohl T."/>
            <person name="Merkel B.J."/>
            <person name="Hornburger P."/>
            <person name="Mueller R.-W."/>
            <person name="Bruemmer F."/>
            <person name="Labrenz M."/>
            <person name="Spormann A.M."/>
            <person name="Op den Camp H."/>
            <person name="Overmann J."/>
            <person name="Amann R."/>
            <person name="Jetten M.S.M."/>
            <person name="Mascher T."/>
            <person name="Medema M.H."/>
            <person name="Devos D.P."/>
            <person name="Kaster A.-K."/>
            <person name="Ovreas L."/>
            <person name="Rohde M."/>
            <person name="Galperin M.Y."/>
            <person name="Jogler C."/>
        </authorList>
    </citation>
    <scope>NUCLEOTIDE SEQUENCE [LARGE SCALE GENOMIC DNA]</scope>
    <source>
        <strain evidence="3 4">Pla163</strain>
    </source>
</reference>
<sequence precursor="true">MITNNYPLLRRAGLASAALMTLGSVGLAQNPASGDTQISGQTVTSTINCNADFADEGDTEFLVSVDGKITPPLQQAEFNVCVVLDISTTMGAADLDLSGGAIPPGDLNGDGQANQRIDAAIAALQALVGQLAGEPNVDLSLVAFAKDAAILDLGPGAGQQTWLSDLTTDANTNGIADLQEVITSLDTGGLSTQNVGLFTAYNWEPGTDYTEALTRANEAIALQPAGENNIIIFISDGLPNQPPAFDAPGGPVFVAAAAGTVINTFGIEGQGFTDICAPGTPLRFIADTTGGQCLAANPEDLADAIGGISLSVDIDRIELCVNGNLVATQDGPGLDDMGCKVLSLGDTNILPNMVLGQNLVEGKVYGTDGTIVTASKFVDKTTCTLMLGLHPVSLMVDGIDRLYVDPILTFNVTEASIPTFTIPNMPQIVGLEFYMQVGMHNGPMFPNNPVQMSNGIKVVIGQGWNVYGSATGIWHWVDGSINPGGSFLPRFDVLAM</sequence>
<dbReference type="EMBL" id="CP036290">
    <property type="protein sequence ID" value="QDU84733.1"/>
    <property type="molecule type" value="Genomic_DNA"/>
</dbReference>
<keyword evidence="1" id="KW-0732">Signal</keyword>
<evidence type="ECO:0000313" key="3">
    <source>
        <dbReference type="EMBL" id="QDU84733.1"/>
    </source>
</evidence>
<dbReference type="RefSeq" id="WP_419186483.1">
    <property type="nucleotide sequence ID" value="NZ_CP036290.1"/>
</dbReference>
<name>A0A518CZV1_9BACT</name>
<dbReference type="Proteomes" id="UP000319342">
    <property type="component" value="Chromosome"/>
</dbReference>
<dbReference type="PROSITE" id="PS50234">
    <property type="entry name" value="VWFA"/>
    <property type="match status" value="1"/>
</dbReference>
<dbReference type="InterPro" id="IPR002035">
    <property type="entry name" value="VWF_A"/>
</dbReference>
<dbReference type="InterPro" id="IPR051266">
    <property type="entry name" value="CLCR"/>
</dbReference>
<accession>A0A518CZV1</accession>
<dbReference type="InterPro" id="IPR036465">
    <property type="entry name" value="vWFA_dom_sf"/>
</dbReference>
<proteinExistence type="predicted"/>
<dbReference type="AlphaFoldDB" id="A0A518CZV1"/>
<feature type="domain" description="VWFA" evidence="2">
    <location>
        <begin position="79"/>
        <end position="317"/>
    </location>
</feature>
<evidence type="ECO:0000256" key="1">
    <source>
        <dbReference type="SAM" id="SignalP"/>
    </source>
</evidence>
<dbReference type="CDD" id="cd00198">
    <property type="entry name" value="vWFA"/>
    <property type="match status" value="1"/>
</dbReference>
<organism evidence="3 4">
    <name type="scientific">Rohdeia mirabilis</name>
    <dbReference type="NCBI Taxonomy" id="2528008"/>
    <lineage>
        <taxon>Bacteria</taxon>
        <taxon>Pseudomonadati</taxon>
        <taxon>Planctomycetota</taxon>
        <taxon>Planctomycetia</taxon>
        <taxon>Planctomycetia incertae sedis</taxon>
        <taxon>Rohdeia</taxon>
    </lineage>
</organism>
<evidence type="ECO:0000313" key="4">
    <source>
        <dbReference type="Proteomes" id="UP000319342"/>
    </source>
</evidence>
<dbReference type="SUPFAM" id="SSF53300">
    <property type="entry name" value="vWA-like"/>
    <property type="match status" value="1"/>
</dbReference>
<evidence type="ECO:0000259" key="2">
    <source>
        <dbReference type="PROSITE" id="PS50234"/>
    </source>
</evidence>
<dbReference type="PANTHER" id="PTHR10579:SF43">
    <property type="entry name" value="ZINC FINGER (C3HC4-TYPE RING FINGER) FAMILY PROTEIN"/>
    <property type="match status" value="1"/>
</dbReference>
<feature type="signal peptide" evidence="1">
    <location>
        <begin position="1"/>
        <end position="28"/>
    </location>
</feature>
<keyword evidence="4" id="KW-1185">Reference proteome</keyword>